<evidence type="ECO:0000313" key="2">
    <source>
        <dbReference type="EMBL" id="RCS44006.1"/>
    </source>
</evidence>
<proteinExistence type="predicted"/>
<comment type="caution">
    <text evidence="2">The sequence shown here is derived from an EMBL/GenBank/DDBJ whole genome shotgun (WGS) entry which is preliminary data.</text>
</comment>
<gene>
    <name evidence="2" type="ORF">DTL42_18660</name>
</gene>
<dbReference type="Proteomes" id="UP000253562">
    <property type="component" value="Unassembled WGS sequence"/>
</dbReference>
<evidence type="ECO:0000313" key="3">
    <source>
        <dbReference type="Proteomes" id="UP000253562"/>
    </source>
</evidence>
<accession>A0A368KQ19</accession>
<dbReference type="AlphaFoldDB" id="A0A368KQ19"/>
<reference evidence="2 3" key="1">
    <citation type="submission" date="2018-07" db="EMBL/GenBank/DDBJ databases">
        <title>Comparative genomes isolates from brazilian mangrove.</title>
        <authorList>
            <person name="De Araujo J.E."/>
            <person name="Taketani R.G."/>
            <person name="Silva M.C.P."/>
            <person name="Lourenco M.V."/>
            <person name="Oliveira V.M."/>
            <person name="Andreote F.D."/>
        </authorList>
    </citation>
    <scope>NUCLEOTIDE SEQUENCE [LARGE SCALE GENOMIC DNA]</scope>
    <source>
        <strain evidence="2 3">HEX PRIS-MGV</strain>
    </source>
</reference>
<keyword evidence="1" id="KW-0812">Transmembrane</keyword>
<name>A0A368KQ19_9BACT</name>
<evidence type="ECO:0008006" key="4">
    <source>
        <dbReference type="Google" id="ProtNLM"/>
    </source>
</evidence>
<feature type="transmembrane region" description="Helical" evidence="1">
    <location>
        <begin position="116"/>
        <end position="134"/>
    </location>
</feature>
<keyword evidence="1" id="KW-1133">Transmembrane helix</keyword>
<feature type="transmembrane region" description="Helical" evidence="1">
    <location>
        <begin position="83"/>
        <end position="104"/>
    </location>
</feature>
<keyword evidence="1" id="KW-0472">Membrane</keyword>
<dbReference type="EMBL" id="QPEX01000037">
    <property type="protein sequence ID" value="RCS44006.1"/>
    <property type="molecule type" value="Genomic_DNA"/>
</dbReference>
<protein>
    <recommendedName>
        <fullName evidence="4">Transmembrane protein</fullName>
    </recommendedName>
</protein>
<evidence type="ECO:0000256" key="1">
    <source>
        <dbReference type="SAM" id="Phobius"/>
    </source>
</evidence>
<organism evidence="2 3">
    <name type="scientific">Bremerella cremea</name>
    <dbReference type="NCBI Taxonomy" id="1031537"/>
    <lineage>
        <taxon>Bacteria</taxon>
        <taxon>Pseudomonadati</taxon>
        <taxon>Planctomycetota</taxon>
        <taxon>Planctomycetia</taxon>
        <taxon>Pirellulales</taxon>
        <taxon>Pirellulaceae</taxon>
        <taxon>Bremerella</taxon>
    </lineage>
</organism>
<sequence length="266" mass="29555">MEQAGLAWDASRLLGTCLTGRLLSLFYNSIGFAMDADEPVTDHDNPDLHVSGEGTFVDPQLLYLDIKPEKVVLMPRKMSKFTIVGLSLLVTPFFAVFGTLAFLLGRSPWVDAGLVAAVWLVTCSLGTVIGWYTYRGSLEGPWLVIDRVNQVFHFPRRGETIPFSKIDHLLDIGTYPFHQSIWSSDTCGSELLLVLKENDTLQRVPFLRSSNETTNDFRHLANALADLKLVPVKRIRGFSYSPQIQQRWLTSDLQGGALPQAAANAS</sequence>